<keyword evidence="2" id="KW-0732">Signal</keyword>
<keyword evidence="5" id="KW-1185">Reference proteome</keyword>
<dbReference type="EMBL" id="PDLN01000013">
    <property type="protein sequence ID" value="RDW68618.1"/>
    <property type="molecule type" value="Genomic_DNA"/>
</dbReference>
<evidence type="ECO:0000313" key="5">
    <source>
        <dbReference type="Proteomes" id="UP000256328"/>
    </source>
</evidence>
<sequence>MKWSALVLLGASCVLAFPQEKYPTRRNTVITLPNNSSLIINNSTASVEPDVATTKTVHVSKSTQISVIELIEIIEEEISVSTATIYEFPTAKLGPVPTLLPIIPTTHDMDNIEHLSPKDPGRGASIHYAQESQSEYSPGVYAVVTPNWNSPSVVLDHSAAIVNVEVSDLGNLIVTFQDQVSFEHSSAAWNIKNLIFITYTPNCGAYEQGQRCYYQASQIVLHPDSLSIIIIGHAYALEVLTINIDVSWGSYGSQPVYFSGGGEGDSSTSGAAPTASSSPSTNAATPTAGVYPAPTPACVAPPDTKYGLPTACLGSSFDDDLDTALGFFNISDFDYASFAEGIDLESGSNGTFVTLSRRAFFEGIKNFGNKIADTTTNAVKDAKNAVTTKLTEAKKDIAKVGADAAALGTKLANGAKDVAKLAKSIITGTPIPFSKDVDKLLLPQPAKDCKPNKRNCKPVDPDLKAIESPWGDDAILLKAFGTAPKLTELVSKGGKKSTSTIRGRFVNIYCVRCGLQGSLKSSGSITIDLLHGITAGFVNADIDISIGIGLGIYAQDILEKTIRNNLFDVPLSPFTLGFITVGPFLSIGTELTLTANMTGSALARADVKIAQAKFSYDFAKGGKIMQSGFKPEFKPSFEAEGEIILAAQLGVPVALEFGFTVGNGCSFCKGSIALETKPSIRAAATVAAQASYNNETMKFEASFKPINNCSGISTTLSVRNDVNAAVKGFGIFNHQFPLHQTKDYILASYCIGNKTDGTPKGIVGLQGRSLGIKAPSHPEHITRRDSFNGSTTSNSSSSSNATLDDIVDLTQYVVNELDDIGYKGPNIPTIPYMLDVDAFPGYFFTTLNVQGFDGELVLASCSDGNVYIQANTTEDSLPFDSSCATLWAGYEDVILSTPTGGILHYYNNTMSVVNVSRLRTADDSELPGTAVLLSLGPFYYTAGDDTDTGASILAAVDPDDNLFFPVVCTYTNSSSSKIYLVTEDIDAGIAILKSPDVIYSITNGQVDECYPLYLEIFDPTLGAFDQLDINVDSNYATNPLDLEFNTTEFDQNGDLVVPAEDIYSPSTALLDYNDDMEPQPEDPIEFLTPS</sequence>
<accession>A0A3D8R3T9</accession>
<feature type="signal peptide" evidence="2">
    <location>
        <begin position="1"/>
        <end position="16"/>
    </location>
</feature>
<feature type="compositionally biased region" description="Low complexity" evidence="1">
    <location>
        <begin position="790"/>
        <end position="800"/>
    </location>
</feature>
<proteinExistence type="predicted"/>
<evidence type="ECO:0000256" key="1">
    <source>
        <dbReference type="SAM" id="MobiDB-lite"/>
    </source>
</evidence>
<dbReference type="Pfam" id="PF22974">
    <property type="entry name" value="DUF7029"/>
    <property type="match status" value="1"/>
</dbReference>
<feature type="region of interest" description="Disordered" evidence="1">
    <location>
        <begin position="262"/>
        <end position="286"/>
    </location>
</feature>
<comment type="caution">
    <text evidence="4">The sequence shown here is derived from an EMBL/GenBank/DDBJ whole genome shotgun (WGS) entry which is preliminary data.</text>
</comment>
<protein>
    <recommendedName>
        <fullName evidence="3">DUF7029 domain-containing protein</fullName>
    </recommendedName>
</protein>
<feature type="region of interest" description="Disordered" evidence="1">
    <location>
        <begin position="774"/>
        <end position="800"/>
    </location>
</feature>
<evidence type="ECO:0000313" key="4">
    <source>
        <dbReference type="EMBL" id="RDW68618.1"/>
    </source>
</evidence>
<dbReference type="Proteomes" id="UP000256328">
    <property type="component" value="Unassembled WGS sequence"/>
</dbReference>
<feature type="domain" description="DUF7029" evidence="3">
    <location>
        <begin position="147"/>
        <end position="234"/>
    </location>
</feature>
<dbReference type="AlphaFoldDB" id="A0A3D8R3T9"/>
<gene>
    <name evidence="4" type="ORF">BP5796_09275</name>
</gene>
<dbReference type="OrthoDB" id="160645at2759"/>
<dbReference type="InterPro" id="IPR054293">
    <property type="entry name" value="DUF7029"/>
</dbReference>
<feature type="compositionally biased region" description="Low complexity" evidence="1">
    <location>
        <begin position="265"/>
        <end position="286"/>
    </location>
</feature>
<evidence type="ECO:0000259" key="3">
    <source>
        <dbReference type="Pfam" id="PF22974"/>
    </source>
</evidence>
<evidence type="ECO:0000256" key="2">
    <source>
        <dbReference type="SAM" id="SignalP"/>
    </source>
</evidence>
<feature type="chain" id="PRO_5017680074" description="DUF7029 domain-containing protein" evidence="2">
    <location>
        <begin position="17"/>
        <end position="1090"/>
    </location>
</feature>
<name>A0A3D8R3T9_9HELO</name>
<feature type="compositionally biased region" description="Basic and acidic residues" evidence="1">
    <location>
        <begin position="776"/>
        <end position="786"/>
    </location>
</feature>
<organism evidence="4 5">
    <name type="scientific">Coleophoma crateriformis</name>
    <dbReference type="NCBI Taxonomy" id="565419"/>
    <lineage>
        <taxon>Eukaryota</taxon>
        <taxon>Fungi</taxon>
        <taxon>Dikarya</taxon>
        <taxon>Ascomycota</taxon>
        <taxon>Pezizomycotina</taxon>
        <taxon>Leotiomycetes</taxon>
        <taxon>Helotiales</taxon>
        <taxon>Dermateaceae</taxon>
        <taxon>Coleophoma</taxon>
    </lineage>
</organism>
<reference evidence="4 5" key="1">
    <citation type="journal article" date="2018" name="IMA Fungus">
        <title>IMA Genome-F 9: Draft genome sequence of Annulohypoxylon stygium, Aspergillus mulundensis, Berkeleyomyces basicola (syn. Thielaviopsis basicola), Ceratocystis smalleyi, two Cercospora beticola strains, Coleophoma cylindrospora, Fusarium fracticaudum, Phialophora cf. hyalina, and Morchella septimelata.</title>
        <authorList>
            <person name="Wingfield B.D."/>
            <person name="Bills G.F."/>
            <person name="Dong Y."/>
            <person name="Huang W."/>
            <person name="Nel W.J."/>
            <person name="Swalarsk-Parry B.S."/>
            <person name="Vaghefi N."/>
            <person name="Wilken P.M."/>
            <person name="An Z."/>
            <person name="de Beer Z.W."/>
            <person name="De Vos L."/>
            <person name="Chen L."/>
            <person name="Duong T.A."/>
            <person name="Gao Y."/>
            <person name="Hammerbacher A."/>
            <person name="Kikkert J.R."/>
            <person name="Li Y."/>
            <person name="Li H."/>
            <person name="Li K."/>
            <person name="Li Q."/>
            <person name="Liu X."/>
            <person name="Ma X."/>
            <person name="Naidoo K."/>
            <person name="Pethybridge S.J."/>
            <person name="Sun J."/>
            <person name="Steenkamp E.T."/>
            <person name="van der Nest M.A."/>
            <person name="van Wyk S."/>
            <person name="Wingfield M.J."/>
            <person name="Xiong C."/>
            <person name="Yue Q."/>
            <person name="Zhang X."/>
        </authorList>
    </citation>
    <scope>NUCLEOTIDE SEQUENCE [LARGE SCALE GENOMIC DNA]</scope>
    <source>
        <strain evidence="4 5">BP5796</strain>
    </source>
</reference>